<comment type="caution">
    <text evidence="1">The sequence shown here is derived from an EMBL/GenBank/DDBJ whole genome shotgun (WGS) entry which is preliminary data.</text>
</comment>
<protein>
    <submittedName>
        <fullName evidence="1">Uncharacterized protein</fullName>
    </submittedName>
</protein>
<proteinExistence type="predicted"/>
<dbReference type="EMBL" id="QTSX02005733">
    <property type="protein sequence ID" value="KAJ9058254.1"/>
    <property type="molecule type" value="Genomic_DNA"/>
</dbReference>
<name>A0ACC2S796_9FUNG</name>
<sequence>MYVDEKLASVTVVPPTPSQEGPTESEAKIWEASHHLPKWPLYRVRFLTYTNTSQIKIILPLDLMVKAEAEAEEVPVHNNQRCCPGFEEQSQVNCALALDSLAEVTNDVADRQDALEQEVYNLSCLAETVNENISPMMSQATAMTTWANGIVCENWGSGKEEIKPSSQPQ</sequence>
<organism evidence="1 2">
    <name type="scientific">Entomophthora muscae</name>
    <dbReference type="NCBI Taxonomy" id="34485"/>
    <lineage>
        <taxon>Eukaryota</taxon>
        <taxon>Fungi</taxon>
        <taxon>Fungi incertae sedis</taxon>
        <taxon>Zoopagomycota</taxon>
        <taxon>Entomophthoromycotina</taxon>
        <taxon>Entomophthoromycetes</taxon>
        <taxon>Entomophthorales</taxon>
        <taxon>Entomophthoraceae</taxon>
        <taxon>Entomophthora</taxon>
    </lineage>
</organism>
<gene>
    <name evidence="1" type="ORF">DSO57_1014139</name>
</gene>
<dbReference type="Proteomes" id="UP001165960">
    <property type="component" value="Unassembled WGS sequence"/>
</dbReference>
<keyword evidence="2" id="KW-1185">Reference proteome</keyword>
<reference evidence="1" key="1">
    <citation type="submission" date="2022-04" db="EMBL/GenBank/DDBJ databases">
        <title>Genome of the entomopathogenic fungus Entomophthora muscae.</title>
        <authorList>
            <person name="Elya C."/>
            <person name="Lovett B.R."/>
            <person name="Lee E."/>
            <person name="Macias A.M."/>
            <person name="Hajek A.E."/>
            <person name="De Bivort B.L."/>
            <person name="Kasson M.T."/>
            <person name="De Fine Licht H.H."/>
            <person name="Stajich J.E."/>
        </authorList>
    </citation>
    <scope>NUCLEOTIDE SEQUENCE</scope>
    <source>
        <strain evidence="1">Berkeley</strain>
    </source>
</reference>
<accession>A0ACC2S796</accession>
<evidence type="ECO:0000313" key="1">
    <source>
        <dbReference type="EMBL" id="KAJ9058254.1"/>
    </source>
</evidence>
<evidence type="ECO:0000313" key="2">
    <source>
        <dbReference type="Proteomes" id="UP001165960"/>
    </source>
</evidence>